<dbReference type="NCBIfam" id="TIGR01934">
    <property type="entry name" value="MenG_MenH_UbiE"/>
    <property type="match status" value="1"/>
</dbReference>
<comment type="similarity">
    <text evidence="4">Belongs to the class I-like SAM-binding methyltransferase superfamily. MenG/UbiE family.</text>
</comment>
<dbReference type="AlphaFoldDB" id="A0A3M0G9G7"/>
<evidence type="ECO:0000313" key="6">
    <source>
        <dbReference type="Proteomes" id="UP000275256"/>
    </source>
</evidence>
<dbReference type="PROSITE" id="PS51608">
    <property type="entry name" value="SAM_MT_UBIE"/>
    <property type="match status" value="1"/>
</dbReference>
<keyword evidence="2 4" id="KW-0808">Transferase</keyword>
<dbReference type="GO" id="GO:0043770">
    <property type="term" value="F:demethylmenaquinone methyltransferase activity"/>
    <property type="evidence" value="ECO:0007669"/>
    <property type="project" value="UniProtKB-UniRule"/>
</dbReference>
<evidence type="ECO:0000256" key="3">
    <source>
        <dbReference type="ARBA" id="ARBA00022691"/>
    </source>
</evidence>
<dbReference type="RefSeq" id="WP_121902261.1">
    <property type="nucleotide sequence ID" value="NZ_REFW01000004.1"/>
</dbReference>
<feature type="binding site" evidence="4">
    <location>
        <position position="64"/>
    </location>
    <ligand>
        <name>S-adenosyl-L-methionine</name>
        <dbReference type="ChEBI" id="CHEBI:59789"/>
    </ligand>
</feature>
<feature type="binding site" evidence="4">
    <location>
        <position position="121"/>
    </location>
    <ligand>
        <name>S-adenosyl-L-methionine</name>
        <dbReference type="ChEBI" id="CHEBI:59789"/>
    </ligand>
</feature>
<dbReference type="EMBL" id="REFW01000004">
    <property type="protein sequence ID" value="RMB58223.1"/>
    <property type="molecule type" value="Genomic_DNA"/>
</dbReference>
<keyword evidence="6" id="KW-1185">Reference proteome</keyword>
<comment type="pathway">
    <text evidence="4">Quinol/quinone metabolism; menaquinone biosynthesis; menaquinol from 1,4-dihydroxy-2-naphthoate: step 2/2.</text>
</comment>
<dbReference type="PANTHER" id="PTHR43591">
    <property type="entry name" value="METHYLTRANSFERASE"/>
    <property type="match status" value="1"/>
</dbReference>
<comment type="function">
    <text evidence="4">Methyltransferase required for the conversion of demethylmenaquinol (DMKH2) to menaquinol (MKH2).</text>
</comment>
<feature type="binding site" evidence="4">
    <location>
        <position position="82"/>
    </location>
    <ligand>
        <name>S-adenosyl-L-methionine</name>
        <dbReference type="ChEBI" id="CHEBI:59789"/>
    </ligand>
</feature>
<dbReference type="Gene3D" id="3.40.50.150">
    <property type="entry name" value="Vaccinia Virus protein VP39"/>
    <property type="match status" value="1"/>
</dbReference>
<evidence type="ECO:0000256" key="4">
    <source>
        <dbReference type="HAMAP-Rule" id="MF_01813"/>
    </source>
</evidence>
<dbReference type="InterPro" id="IPR029063">
    <property type="entry name" value="SAM-dependent_MTases_sf"/>
</dbReference>
<dbReference type="InterPro" id="IPR004033">
    <property type="entry name" value="UbiE/COQ5_MeTrFase"/>
</dbReference>
<dbReference type="PROSITE" id="PS01184">
    <property type="entry name" value="UBIE_2"/>
    <property type="match status" value="1"/>
</dbReference>
<proteinExistence type="inferred from homology"/>
<dbReference type="GO" id="GO:0032259">
    <property type="term" value="P:methylation"/>
    <property type="evidence" value="ECO:0007669"/>
    <property type="project" value="UniProtKB-KW"/>
</dbReference>
<keyword evidence="4" id="KW-0474">Menaquinone biosynthesis</keyword>
<dbReference type="CDD" id="cd02440">
    <property type="entry name" value="AdoMet_MTases"/>
    <property type="match status" value="1"/>
</dbReference>
<dbReference type="PANTHER" id="PTHR43591:SF24">
    <property type="entry name" value="2-METHOXY-6-POLYPRENYL-1,4-BENZOQUINOL METHYLASE, MITOCHONDRIAL"/>
    <property type="match status" value="1"/>
</dbReference>
<organism evidence="5 6">
    <name type="scientific">Tessaracoccus antarcticus</name>
    <dbReference type="NCBI Taxonomy" id="2479848"/>
    <lineage>
        <taxon>Bacteria</taxon>
        <taxon>Bacillati</taxon>
        <taxon>Actinomycetota</taxon>
        <taxon>Actinomycetes</taxon>
        <taxon>Propionibacteriales</taxon>
        <taxon>Propionibacteriaceae</taxon>
        <taxon>Tessaracoccus</taxon>
    </lineage>
</organism>
<dbReference type="Pfam" id="PF01209">
    <property type="entry name" value="Ubie_methyltran"/>
    <property type="match status" value="1"/>
</dbReference>
<comment type="caution">
    <text evidence="5">The sequence shown here is derived from an EMBL/GenBank/DDBJ whole genome shotgun (WGS) entry which is preliminary data.</text>
</comment>
<evidence type="ECO:0000256" key="1">
    <source>
        <dbReference type="ARBA" id="ARBA00022603"/>
    </source>
</evidence>
<gene>
    <name evidence="4" type="primary">menG</name>
    <name evidence="5" type="ORF">EAX62_13530</name>
</gene>
<dbReference type="EC" id="2.1.1.163" evidence="4"/>
<dbReference type="Proteomes" id="UP000275256">
    <property type="component" value="Unassembled WGS sequence"/>
</dbReference>
<dbReference type="HAMAP" id="MF_01813">
    <property type="entry name" value="MenG_UbiE_methyltr"/>
    <property type="match status" value="1"/>
</dbReference>
<name>A0A3M0G9G7_9ACTN</name>
<reference evidence="5 6" key="1">
    <citation type="submission" date="2018-10" db="EMBL/GenBank/DDBJ databases">
        <title>Tessaracoccus antarcticuss sp. nov., isolated from sediment.</title>
        <authorList>
            <person name="Zhou L.Y."/>
            <person name="Du Z.J."/>
        </authorList>
    </citation>
    <scope>NUCLEOTIDE SEQUENCE [LARGE SCALE GENOMIC DNA]</scope>
    <source>
        <strain evidence="5 6">JDX10</strain>
    </source>
</reference>
<dbReference type="NCBIfam" id="NF001241">
    <property type="entry name" value="PRK00216.1-2"/>
    <property type="match status" value="1"/>
</dbReference>
<sequence>MENTRATLGKQRAEVAAMFDGVAKRYDLLNDVLTFGLVGGWRRHTAAAVAPERGERILDLAAGTGTSSVPFAEAGAAVFPTDISMGMLKVGKGQYPSLDFVAGDALQLPFADDSFDAVTISYGLRNVERTSQALEEMLRVTKPGGRVVIAEFSTPTHPAFRLLYQEVALRIVPLAAKISSNPAAYGYLAESILAWPDQRGLADVMSSSGWDRVEWKNLAGGIVALHRGWKRV</sequence>
<protein>
    <recommendedName>
        <fullName evidence="4">Demethylmenaquinone methyltransferase</fullName>
        <ecNumber evidence="4">2.1.1.163</ecNumber>
    </recommendedName>
</protein>
<dbReference type="OrthoDB" id="9808140at2"/>
<evidence type="ECO:0000313" key="5">
    <source>
        <dbReference type="EMBL" id="RMB58223.1"/>
    </source>
</evidence>
<dbReference type="SUPFAM" id="SSF53335">
    <property type="entry name" value="S-adenosyl-L-methionine-dependent methyltransferases"/>
    <property type="match status" value="1"/>
</dbReference>
<keyword evidence="1 4" id="KW-0489">Methyltransferase</keyword>
<dbReference type="UniPathway" id="UPA00079">
    <property type="reaction ID" value="UER00169"/>
</dbReference>
<comment type="catalytic activity">
    <reaction evidence="4">
        <text>a 2-demethylmenaquinol + S-adenosyl-L-methionine = a menaquinol + S-adenosyl-L-homocysteine + H(+)</text>
        <dbReference type="Rhea" id="RHEA:42640"/>
        <dbReference type="Rhea" id="RHEA-COMP:9539"/>
        <dbReference type="Rhea" id="RHEA-COMP:9563"/>
        <dbReference type="ChEBI" id="CHEBI:15378"/>
        <dbReference type="ChEBI" id="CHEBI:18151"/>
        <dbReference type="ChEBI" id="CHEBI:55437"/>
        <dbReference type="ChEBI" id="CHEBI:57856"/>
        <dbReference type="ChEBI" id="CHEBI:59789"/>
        <dbReference type="EC" id="2.1.1.163"/>
    </reaction>
</comment>
<keyword evidence="3 4" id="KW-0949">S-adenosyl-L-methionine</keyword>
<feature type="binding site" evidence="4">
    <location>
        <begin position="104"/>
        <end position="105"/>
    </location>
    <ligand>
        <name>S-adenosyl-L-methionine</name>
        <dbReference type="ChEBI" id="CHEBI:59789"/>
    </ligand>
</feature>
<dbReference type="InterPro" id="IPR023576">
    <property type="entry name" value="UbiE/COQ5_MeTrFase_CS"/>
</dbReference>
<dbReference type="GO" id="GO:0009234">
    <property type="term" value="P:menaquinone biosynthetic process"/>
    <property type="evidence" value="ECO:0007669"/>
    <property type="project" value="UniProtKB-UniRule"/>
</dbReference>
<accession>A0A3M0G9G7</accession>
<evidence type="ECO:0000256" key="2">
    <source>
        <dbReference type="ARBA" id="ARBA00022679"/>
    </source>
</evidence>